<dbReference type="GO" id="GO:0005576">
    <property type="term" value="C:extracellular region"/>
    <property type="evidence" value="ECO:0007669"/>
    <property type="project" value="TreeGrafter"/>
</dbReference>
<dbReference type="Proteomes" id="UP000186922">
    <property type="component" value="Unassembled WGS sequence"/>
</dbReference>
<keyword evidence="3" id="KW-1185">Reference proteome</keyword>
<accession>A0A1D1VDR5</accession>
<dbReference type="OrthoDB" id="2161133at2759"/>
<dbReference type="SUPFAM" id="SSF51905">
    <property type="entry name" value="FAD/NAD(P)-binding domain"/>
    <property type="match status" value="1"/>
</dbReference>
<evidence type="ECO:0000313" key="3">
    <source>
        <dbReference type="Proteomes" id="UP000186922"/>
    </source>
</evidence>
<dbReference type="EMBL" id="BDGG01000005">
    <property type="protein sequence ID" value="GAU98935.1"/>
    <property type="molecule type" value="Genomic_DNA"/>
</dbReference>
<feature type="domain" description="Amine oxidase" evidence="1">
    <location>
        <begin position="114"/>
        <end position="352"/>
    </location>
</feature>
<reference evidence="2 3" key="1">
    <citation type="journal article" date="2016" name="Nat. Commun.">
        <title>Extremotolerant tardigrade genome and improved radiotolerance of human cultured cells by tardigrade-unique protein.</title>
        <authorList>
            <person name="Hashimoto T."/>
            <person name="Horikawa D.D."/>
            <person name="Saito Y."/>
            <person name="Kuwahara H."/>
            <person name="Kozuka-Hata H."/>
            <person name="Shin-I T."/>
            <person name="Minakuchi Y."/>
            <person name="Ohishi K."/>
            <person name="Motoyama A."/>
            <person name="Aizu T."/>
            <person name="Enomoto A."/>
            <person name="Kondo K."/>
            <person name="Tanaka S."/>
            <person name="Hara Y."/>
            <person name="Koshikawa S."/>
            <person name="Sagara H."/>
            <person name="Miura T."/>
            <person name="Yokobori S."/>
            <person name="Miyagawa K."/>
            <person name="Suzuki Y."/>
            <person name="Kubo T."/>
            <person name="Oyama M."/>
            <person name="Kohara Y."/>
            <person name="Fujiyama A."/>
            <person name="Arakawa K."/>
            <person name="Katayama T."/>
            <person name="Toyoda A."/>
            <person name="Kunieda T."/>
        </authorList>
    </citation>
    <scope>NUCLEOTIDE SEQUENCE [LARGE SCALE GENOMIC DNA]</scope>
    <source>
        <strain evidence="2 3">YOKOZUNA-1</strain>
    </source>
</reference>
<dbReference type="Gene3D" id="3.50.50.60">
    <property type="entry name" value="FAD/NAD(P)-binding domain"/>
    <property type="match status" value="1"/>
</dbReference>
<comment type="caution">
    <text evidence="2">The sequence shown here is derived from an EMBL/GenBank/DDBJ whole genome shotgun (WGS) entry which is preliminary data.</text>
</comment>
<dbReference type="GO" id="GO:0016651">
    <property type="term" value="F:oxidoreductase activity, acting on NAD(P)H"/>
    <property type="evidence" value="ECO:0007669"/>
    <property type="project" value="InterPro"/>
</dbReference>
<evidence type="ECO:0000313" key="2">
    <source>
        <dbReference type="EMBL" id="GAU98935.1"/>
    </source>
</evidence>
<proteinExistence type="predicted"/>
<dbReference type="Pfam" id="PF13450">
    <property type="entry name" value="NAD_binding_8"/>
    <property type="match status" value="1"/>
</dbReference>
<sequence length="368" mass="41541">MMPDGKRLLIVGAGITGSSLAFELCQTFGKAIISKQVVVWDKSRGPGGRMSTSRSPTNPECRADLGAQYISSSQETMRKYNRFYDALTKDHLLTEMVAPVEGNNPYQKPGIVDMIAPQGMSSMVKFFLQQSGVKVETEREVKQIDAQFHRECLTLLTTSGHTEDFHTVILTIPVPQILKLKGTFADDSAKQTLAERSIQYSSKYSLVYFFDELTDVGLNFGFRFVDDDDIIRYISVDNIKRGKPDQPAAVVFHSTWQFGRDKVDTDKEEVEKLMMAKVVQMFPDLPQPSARKIHRWRYSQVRSHNDRDSKEKSDVNGCFVLRKEKPIVICAGDGFTESSLDGCLQSATKTVQYFKPALEEMFSPENIQ</sequence>
<dbReference type="PANTHER" id="PTHR23357">
    <property type="entry name" value="RENALASE"/>
    <property type="match status" value="1"/>
</dbReference>
<organism evidence="2 3">
    <name type="scientific">Ramazzottius varieornatus</name>
    <name type="common">Water bear</name>
    <name type="synonym">Tardigrade</name>
    <dbReference type="NCBI Taxonomy" id="947166"/>
    <lineage>
        <taxon>Eukaryota</taxon>
        <taxon>Metazoa</taxon>
        <taxon>Ecdysozoa</taxon>
        <taxon>Tardigrada</taxon>
        <taxon>Eutardigrada</taxon>
        <taxon>Parachela</taxon>
        <taxon>Hypsibioidea</taxon>
        <taxon>Ramazzottiidae</taxon>
        <taxon>Ramazzottius</taxon>
    </lineage>
</organism>
<dbReference type="InterPro" id="IPR036188">
    <property type="entry name" value="FAD/NAD-bd_sf"/>
</dbReference>
<evidence type="ECO:0000259" key="1">
    <source>
        <dbReference type="Pfam" id="PF01593"/>
    </source>
</evidence>
<dbReference type="PANTHER" id="PTHR23357:SF1">
    <property type="entry name" value="RENALASE"/>
    <property type="match status" value="1"/>
</dbReference>
<dbReference type="InterPro" id="IPR002937">
    <property type="entry name" value="Amino_oxidase"/>
</dbReference>
<gene>
    <name evidence="2" type="primary">RvY_10007-1</name>
    <name evidence="2" type="synonym">RvY_10007.1</name>
    <name evidence="2" type="ORF">RvY_10007</name>
</gene>
<dbReference type="AlphaFoldDB" id="A0A1D1VDR5"/>
<dbReference type="Gene3D" id="3.90.660.10">
    <property type="match status" value="1"/>
</dbReference>
<dbReference type="InterPro" id="IPR040174">
    <property type="entry name" value="RNLS"/>
</dbReference>
<protein>
    <recommendedName>
        <fullName evidence="1">Amine oxidase domain-containing protein</fullName>
    </recommendedName>
</protein>
<dbReference type="STRING" id="947166.A0A1D1VDR5"/>
<name>A0A1D1VDR5_RAMVA</name>
<dbReference type="Pfam" id="PF01593">
    <property type="entry name" value="Amino_oxidase"/>
    <property type="match status" value="1"/>
</dbReference>